<dbReference type="Proteomes" id="UP000254134">
    <property type="component" value="Unassembled WGS sequence"/>
</dbReference>
<reference evidence="5 6" key="1">
    <citation type="submission" date="2018-07" db="EMBL/GenBank/DDBJ databases">
        <title>High-quality-draft genome sequence of Gaiella occulta.</title>
        <authorList>
            <person name="Severino R."/>
            <person name="Froufe H.J.C."/>
            <person name="Rainey F.A."/>
            <person name="Barroso C."/>
            <person name="Albuquerque L."/>
            <person name="Lobo-Da-Cunha A."/>
            <person name="Da Costa M.S."/>
            <person name="Egas C."/>
        </authorList>
    </citation>
    <scope>NUCLEOTIDE SEQUENCE [LARGE SCALE GENOMIC DNA]</scope>
    <source>
        <strain evidence="5 6">F2-233</strain>
    </source>
</reference>
<dbReference type="Pfam" id="PF12833">
    <property type="entry name" value="HTH_18"/>
    <property type="match status" value="1"/>
</dbReference>
<dbReference type="AlphaFoldDB" id="A0A7M2YWG8"/>
<keyword evidence="6" id="KW-1185">Reference proteome</keyword>
<evidence type="ECO:0000256" key="1">
    <source>
        <dbReference type="ARBA" id="ARBA00023015"/>
    </source>
</evidence>
<evidence type="ECO:0000313" key="5">
    <source>
        <dbReference type="EMBL" id="RDI74481.1"/>
    </source>
</evidence>
<evidence type="ECO:0000256" key="2">
    <source>
        <dbReference type="ARBA" id="ARBA00023125"/>
    </source>
</evidence>
<dbReference type="PANTHER" id="PTHR46796:SF12">
    <property type="entry name" value="HTH-TYPE DNA-BINDING TRANSCRIPTIONAL ACTIVATOR EUTR"/>
    <property type="match status" value="1"/>
</dbReference>
<keyword evidence="3" id="KW-0804">Transcription</keyword>
<sequence length="316" mass="33379">MSVGLDVEPLATHRRVRSREPDVLRDAVAELAVGHDVLHGGRPLDGLVNGAVIGSTNLVYVRYGGRVLVEAPATGARVAVTVPLGPMEVRTRQERRTLSGEGFVLGQDRATVMRPDPEAGAVVIAVDRVELDRALARLAGRPLPPVEFGPQWTTPVASRAIVDVTWRHVVTVLAGLSTTPRAATRALESVLLDAILLGMPHSQSAALAAPVGPAPGHAARAREWMEKHHAEQITVGDIAAGVGLSVRQLQEVTRASFGATPSEILRGIRLDRARALLLSGAATTVASAACQVGVSHLGRFAAAYRERFGELPSQTV</sequence>
<dbReference type="InterPro" id="IPR009057">
    <property type="entry name" value="Homeodomain-like_sf"/>
</dbReference>
<keyword evidence="2" id="KW-0238">DNA-binding</keyword>
<dbReference type="SMART" id="SM00342">
    <property type="entry name" value="HTH_ARAC"/>
    <property type="match status" value="1"/>
</dbReference>
<comment type="caution">
    <text evidence="5">The sequence shown here is derived from an EMBL/GenBank/DDBJ whole genome shotgun (WGS) entry which is preliminary data.</text>
</comment>
<dbReference type="PANTHER" id="PTHR46796">
    <property type="entry name" value="HTH-TYPE TRANSCRIPTIONAL ACTIVATOR RHAS-RELATED"/>
    <property type="match status" value="1"/>
</dbReference>
<dbReference type="SUPFAM" id="SSF46689">
    <property type="entry name" value="Homeodomain-like"/>
    <property type="match status" value="1"/>
</dbReference>
<accession>A0A7M2YWG8</accession>
<protein>
    <submittedName>
        <fullName evidence="5">AraC-type transcriptional regulator</fullName>
    </submittedName>
</protein>
<dbReference type="EMBL" id="QQZY01000004">
    <property type="protein sequence ID" value="RDI74481.1"/>
    <property type="molecule type" value="Genomic_DNA"/>
</dbReference>
<dbReference type="InterPro" id="IPR018060">
    <property type="entry name" value="HTH_AraC"/>
</dbReference>
<proteinExistence type="predicted"/>
<name>A0A7M2YWG8_9ACTN</name>
<dbReference type="PROSITE" id="PS00041">
    <property type="entry name" value="HTH_ARAC_FAMILY_1"/>
    <property type="match status" value="1"/>
</dbReference>
<dbReference type="PROSITE" id="PS01124">
    <property type="entry name" value="HTH_ARAC_FAMILY_2"/>
    <property type="match status" value="1"/>
</dbReference>
<dbReference type="InterPro" id="IPR035418">
    <property type="entry name" value="AraC-bd_2"/>
</dbReference>
<dbReference type="Pfam" id="PF14525">
    <property type="entry name" value="AraC_binding_2"/>
    <property type="match status" value="1"/>
</dbReference>
<dbReference type="Gene3D" id="1.10.10.60">
    <property type="entry name" value="Homeodomain-like"/>
    <property type="match status" value="1"/>
</dbReference>
<dbReference type="InterPro" id="IPR018062">
    <property type="entry name" value="HTH_AraC-typ_CS"/>
</dbReference>
<dbReference type="GO" id="GO:0043565">
    <property type="term" value="F:sequence-specific DNA binding"/>
    <property type="evidence" value="ECO:0007669"/>
    <property type="project" value="InterPro"/>
</dbReference>
<gene>
    <name evidence="5" type="ORF">Gocc_2057</name>
</gene>
<keyword evidence="1" id="KW-0805">Transcription regulation</keyword>
<evidence type="ECO:0000259" key="4">
    <source>
        <dbReference type="PROSITE" id="PS01124"/>
    </source>
</evidence>
<feature type="domain" description="HTH araC/xylS-type" evidence="4">
    <location>
        <begin position="219"/>
        <end position="316"/>
    </location>
</feature>
<evidence type="ECO:0000256" key="3">
    <source>
        <dbReference type="ARBA" id="ARBA00023163"/>
    </source>
</evidence>
<dbReference type="GO" id="GO:0003700">
    <property type="term" value="F:DNA-binding transcription factor activity"/>
    <property type="evidence" value="ECO:0007669"/>
    <property type="project" value="InterPro"/>
</dbReference>
<dbReference type="RefSeq" id="WP_114796470.1">
    <property type="nucleotide sequence ID" value="NZ_QQZY01000004.1"/>
</dbReference>
<organism evidence="5 6">
    <name type="scientific">Gaiella occulta</name>
    <dbReference type="NCBI Taxonomy" id="1002870"/>
    <lineage>
        <taxon>Bacteria</taxon>
        <taxon>Bacillati</taxon>
        <taxon>Actinomycetota</taxon>
        <taxon>Thermoleophilia</taxon>
        <taxon>Gaiellales</taxon>
        <taxon>Gaiellaceae</taxon>
        <taxon>Gaiella</taxon>
    </lineage>
</organism>
<evidence type="ECO:0000313" key="6">
    <source>
        <dbReference type="Proteomes" id="UP000254134"/>
    </source>
</evidence>
<reference evidence="6" key="2">
    <citation type="journal article" date="2019" name="MicrobiologyOpen">
        <title>High-quality draft genome sequence of Gaiella occulta isolated from a 150 meter deep mineral water borehole and comparison with the genome sequences of other deep-branching lineages of the phylum Actinobacteria.</title>
        <authorList>
            <person name="Severino R."/>
            <person name="Froufe H.J.C."/>
            <person name="Barroso C."/>
            <person name="Albuquerque L."/>
            <person name="Lobo-da-Cunha A."/>
            <person name="da Costa M.S."/>
            <person name="Egas C."/>
        </authorList>
    </citation>
    <scope>NUCLEOTIDE SEQUENCE [LARGE SCALE GENOMIC DNA]</scope>
    <source>
        <strain evidence="6">F2-233</strain>
    </source>
</reference>
<dbReference type="InterPro" id="IPR050204">
    <property type="entry name" value="AraC_XylS_family_regulators"/>
</dbReference>
<dbReference type="OrthoDB" id="5464689at2"/>